<protein>
    <submittedName>
        <fullName evidence="3">PSer/pThr/pTyr-binding forkhead associated (FHA) protein</fullName>
    </submittedName>
</protein>
<dbReference type="PROSITE" id="PS50006">
    <property type="entry name" value="FHA_DOMAIN"/>
    <property type="match status" value="1"/>
</dbReference>
<dbReference type="Proteomes" id="UP000316471">
    <property type="component" value="Unassembled WGS sequence"/>
</dbReference>
<dbReference type="Pfam" id="PF00498">
    <property type="entry name" value="FHA"/>
    <property type="match status" value="1"/>
</dbReference>
<feature type="transmembrane region" description="Helical" evidence="1">
    <location>
        <begin position="253"/>
        <end position="273"/>
    </location>
</feature>
<dbReference type="Gene3D" id="2.60.200.20">
    <property type="match status" value="1"/>
</dbReference>
<feature type="domain" description="FHA" evidence="2">
    <location>
        <begin position="139"/>
        <end position="188"/>
    </location>
</feature>
<comment type="caution">
    <text evidence="3">The sequence shown here is derived from an EMBL/GenBank/DDBJ whole genome shotgun (WGS) entry which is preliminary data.</text>
</comment>
<dbReference type="EMBL" id="VLKP01000005">
    <property type="protein sequence ID" value="TWI11633.1"/>
    <property type="molecule type" value="Genomic_DNA"/>
</dbReference>
<dbReference type="AlphaFoldDB" id="A0A562LVP5"/>
<dbReference type="InterPro" id="IPR008984">
    <property type="entry name" value="SMAD_FHA_dom_sf"/>
</dbReference>
<keyword evidence="1" id="KW-0472">Membrane</keyword>
<organism evidence="3 4">
    <name type="scientific">Aerolutibacter ruishenii</name>
    <dbReference type="NCBI Taxonomy" id="686800"/>
    <lineage>
        <taxon>Bacteria</taxon>
        <taxon>Pseudomonadati</taxon>
        <taxon>Pseudomonadota</taxon>
        <taxon>Gammaproteobacteria</taxon>
        <taxon>Lysobacterales</taxon>
        <taxon>Lysobacteraceae</taxon>
        <taxon>Aerolutibacter</taxon>
    </lineage>
</organism>
<dbReference type="CDD" id="cd00060">
    <property type="entry name" value="FHA"/>
    <property type="match status" value="1"/>
</dbReference>
<evidence type="ECO:0000256" key="1">
    <source>
        <dbReference type="SAM" id="Phobius"/>
    </source>
</evidence>
<accession>A0A562LVP5</accession>
<proteinExistence type="predicted"/>
<dbReference type="SUPFAM" id="SSF49879">
    <property type="entry name" value="SMAD/FHA domain"/>
    <property type="match status" value="1"/>
</dbReference>
<dbReference type="InterPro" id="IPR000253">
    <property type="entry name" value="FHA_dom"/>
</dbReference>
<sequence>MLDSPHVTDPRLRFPHRDHRDLVLTPGVHAVGLDANGRPRPVEAAGDVRVQFCVDRRGIWLQLREGLRGVHVNGRPVRRMAMLRPGDAIFFEGQLLQLLGDEPLPAPPETVGSEGNGHALLRGVGGTHHGRAFAMDRSRVVGRSQESDILIADHDFAERHARLEPHPKGIVLRDMGSETGSTVNGHPVRHALLQVGDQVVFDTAHRFVVEAPMRALAETLPDSALLDQEGLAPVLVNTGRRAALSTSARGSSWLLLAALGLAALLSLLLLFGAR</sequence>
<dbReference type="SMART" id="SM00240">
    <property type="entry name" value="FHA"/>
    <property type="match status" value="1"/>
</dbReference>
<gene>
    <name evidence="3" type="ORF">IP93_01535</name>
</gene>
<keyword evidence="1" id="KW-1133">Transmembrane helix</keyword>
<keyword evidence="1" id="KW-0812">Transmembrane</keyword>
<evidence type="ECO:0000313" key="4">
    <source>
        <dbReference type="Proteomes" id="UP000316471"/>
    </source>
</evidence>
<reference evidence="3 4" key="1">
    <citation type="journal article" date="2015" name="Stand. Genomic Sci.">
        <title>Genomic Encyclopedia of Bacterial and Archaeal Type Strains, Phase III: the genomes of soil and plant-associated and newly described type strains.</title>
        <authorList>
            <person name="Whitman W.B."/>
            <person name="Woyke T."/>
            <person name="Klenk H.P."/>
            <person name="Zhou Y."/>
            <person name="Lilburn T.G."/>
            <person name="Beck B.J."/>
            <person name="De Vos P."/>
            <person name="Vandamme P."/>
            <person name="Eisen J.A."/>
            <person name="Garrity G."/>
            <person name="Hugenholtz P."/>
            <person name="Kyrpides N.C."/>
        </authorList>
    </citation>
    <scope>NUCLEOTIDE SEQUENCE [LARGE SCALE GENOMIC DNA]</scope>
    <source>
        <strain evidence="3 4">CGMCC 1.10136</strain>
    </source>
</reference>
<name>A0A562LVP5_9GAMM</name>
<evidence type="ECO:0000259" key="2">
    <source>
        <dbReference type="PROSITE" id="PS50006"/>
    </source>
</evidence>
<keyword evidence="4" id="KW-1185">Reference proteome</keyword>
<evidence type="ECO:0000313" key="3">
    <source>
        <dbReference type="EMBL" id="TWI11633.1"/>
    </source>
</evidence>